<comment type="caution">
    <text evidence="1">The sequence shown here is derived from an EMBL/GenBank/DDBJ whole genome shotgun (WGS) entry which is preliminary data.</text>
</comment>
<sequence length="135" mass="13537">MKRLFVKALATGLLGLGTCLTPAWGYSDLSEVSFAGSFVVVAGSASLLSGGAELVVESVGKVGESTVAVLKELGRGGKVTVELSAQGVGTVLLATGQVVNVVSEATGTALVASGKLIAYLPNEVGKGLLHHSRAR</sequence>
<evidence type="ECO:0000313" key="2">
    <source>
        <dbReference type="Proteomes" id="UP001172778"/>
    </source>
</evidence>
<organism evidence="1 2">
    <name type="scientific">Parachitinimonas caeni</name>
    <dbReference type="NCBI Taxonomy" id="3031301"/>
    <lineage>
        <taxon>Bacteria</taxon>
        <taxon>Pseudomonadati</taxon>
        <taxon>Pseudomonadota</taxon>
        <taxon>Betaproteobacteria</taxon>
        <taxon>Neisseriales</taxon>
        <taxon>Chitinibacteraceae</taxon>
        <taxon>Parachitinimonas</taxon>
    </lineage>
</organism>
<dbReference type="Proteomes" id="UP001172778">
    <property type="component" value="Unassembled WGS sequence"/>
</dbReference>
<gene>
    <name evidence="1" type="ORF">PZA18_04885</name>
</gene>
<keyword evidence="2" id="KW-1185">Reference proteome</keyword>
<proteinExistence type="predicted"/>
<name>A0ABT7DW48_9NEIS</name>
<reference evidence="1" key="1">
    <citation type="submission" date="2023-03" db="EMBL/GenBank/DDBJ databases">
        <title>Chitinimonas shenzhenensis gen. nov., sp. nov., a novel member of family Burkholderiaceae isolated from activated sludge collected in Shen Zhen, China.</title>
        <authorList>
            <person name="Wang X."/>
        </authorList>
    </citation>
    <scope>NUCLEOTIDE SEQUENCE</scope>
    <source>
        <strain evidence="1">DQS-5</strain>
    </source>
</reference>
<protein>
    <recommendedName>
        <fullName evidence="3">Auto-transporter adhesin head GIN domain-containing protein</fullName>
    </recommendedName>
</protein>
<dbReference type="EMBL" id="JARRAF010000004">
    <property type="protein sequence ID" value="MDK2123385.1"/>
    <property type="molecule type" value="Genomic_DNA"/>
</dbReference>
<dbReference type="RefSeq" id="WP_284099675.1">
    <property type="nucleotide sequence ID" value="NZ_JARRAF010000004.1"/>
</dbReference>
<evidence type="ECO:0000313" key="1">
    <source>
        <dbReference type="EMBL" id="MDK2123385.1"/>
    </source>
</evidence>
<accession>A0ABT7DW48</accession>
<evidence type="ECO:0008006" key="3">
    <source>
        <dbReference type="Google" id="ProtNLM"/>
    </source>
</evidence>